<dbReference type="GO" id="GO:0051701">
    <property type="term" value="P:biological process involved in interaction with host"/>
    <property type="evidence" value="ECO:0007669"/>
    <property type="project" value="UniProtKB-ARBA"/>
</dbReference>
<evidence type="ECO:0000259" key="3">
    <source>
        <dbReference type="Pfam" id="PF12708"/>
    </source>
</evidence>
<dbReference type="SUPFAM" id="SSF51126">
    <property type="entry name" value="Pectin lyase-like"/>
    <property type="match status" value="2"/>
</dbReference>
<dbReference type="InterPro" id="IPR011050">
    <property type="entry name" value="Pectin_lyase_fold/virulence"/>
</dbReference>
<sequence>MTLVKIDIRNVASETHPDDRVLLRSATLREASGGGLISTAETSITLVDGVGEVELAPGSVVVNFQCRGISDTRAKSGTVPDEGTVDIAEVIEEGLTFTPPVVNRALDLIRSERDHLLTDMETTVSEAVEGELGTAVRSAQAAAVTAEQEATSANARATSAESSAGNAVTRVEALEAMGGLSPESPVDGQTANLVTQAGTLTRDAVNATVHAGSGSVSVTSFGALGDGVADDTEAINAAIQYAYSQGIRRVTIPNGVYMIRADDPDSPSPYRYLQDSGGIELLSGIHLEMSADATLKAIPNAEPRYCVIRVYHKENVKISGGRIIGDRYEHTGTTGEWGYGIAVTAGENIIIEDVYCADFWGDGINVQRLRDEHNTHARNVIVRNCTSTGNRRQGMSVEGVEGLRVQGGEFSHTNGTHPQAGIDLEPASEGPIMTDIKITDVLFRGNNGSGLQATMVMNISDLVVEGCTFESNRTNGNNNFQFRYYSHGNNVTVRNCLFLDTPVDGGSIGIQGGTNVLVEGCRTDGQISYGRRPTMPAGDIVIRNCVVSTDKTPNALIMVSDATIALVEGNEVEVTNGSGSNVRGIYLASRDIDNVVVRGNTVRGTNWGIETTTPGPKLSAIENNTIEWTHLYGIRVRGGDVCSITGNRVNNSHLGNTESSNTEAVPVNATGMVILRGNTISKIPYPGLPPEMVGKESAFTVGIGVASNVGSLLDAGGNVGAGDFMVVQNRIPAPPVVE</sequence>
<reference evidence="6" key="1">
    <citation type="submission" date="2017-10" db="EMBL/GenBank/DDBJ databases">
        <title>Complete nucleotide sequences and annotations of phi673 and phi674, two new lytic phages of Corynebacterium glutamicum ATCC 13032.</title>
        <authorList>
            <person name="Yomantas Y.A.V."/>
            <person name="Abalakina E.G."/>
            <person name="Lobanova J.S."/>
            <person name="Mamontov V.T.A."/>
            <person name="Stoynova N.V."/>
            <person name="Mashko S.V."/>
        </authorList>
    </citation>
    <scope>NUCLEOTIDE SEQUENCE [LARGE SCALE GENOMIC DNA]</scope>
</reference>
<accession>A0A2H4PIX9</accession>
<dbReference type="InterPro" id="IPR024535">
    <property type="entry name" value="RHGA/B-epi-like_pectate_lyase"/>
</dbReference>
<keyword evidence="2" id="KW-0946">Virion</keyword>
<dbReference type="Pfam" id="PF13229">
    <property type="entry name" value="Beta_helix"/>
    <property type="match status" value="2"/>
</dbReference>
<dbReference type="InterPro" id="IPR012334">
    <property type="entry name" value="Pectin_lyas_fold"/>
</dbReference>
<protein>
    <submittedName>
        <fullName evidence="5">Putative tail fiber protein</fullName>
    </submittedName>
</protein>
<name>A0A2H4PIX9_9CAUD</name>
<dbReference type="Gene3D" id="2.160.20.10">
    <property type="entry name" value="Single-stranded right-handed beta-helix, Pectin lyase-like"/>
    <property type="match status" value="2"/>
</dbReference>
<dbReference type="SMART" id="SM00710">
    <property type="entry name" value="PbH1"/>
    <property type="match status" value="12"/>
</dbReference>
<dbReference type="GO" id="GO:0019058">
    <property type="term" value="P:viral life cycle"/>
    <property type="evidence" value="ECO:0007669"/>
    <property type="project" value="UniProtKB-ARBA"/>
</dbReference>
<dbReference type="Proteomes" id="UP000241216">
    <property type="component" value="Segment"/>
</dbReference>
<feature type="domain" description="Right handed beta helix" evidence="4">
    <location>
        <begin position="436"/>
        <end position="601"/>
    </location>
</feature>
<dbReference type="EMBL" id="MG324354">
    <property type="protein sequence ID" value="ATW62937.1"/>
    <property type="molecule type" value="Genomic_DNA"/>
</dbReference>
<evidence type="ECO:0000313" key="6">
    <source>
        <dbReference type="Proteomes" id="UP000241216"/>
    </source>
</evidence>
<dbReference type="OrthoDB" id="2046at10239"/>
<organism evidence="5 6">
    <name type="scientific">Corynebacterium phage phi674</name>
    <dbReference type="NCBI Taxonomy" id="2052822"/>
    <lineage>
        <taxon>Viruses</taxon>
        <taxon>Duplodnaviria</taxon>
        <taxon>Heunggongvirae</taxon>
        <taxon>Uroviricota</taxon>
        <taxon>Caudoviricetes</taxon>
        <taxon>Ikedavirus</taxon>
        <taxon>Ikedavirus phi674</taxon>
    </lineage>
</organism>
<evidence type="ECO:0000259" key="4">
    <source>
        <dbReference type="Pfam" id="PF13229"/>
    </source>
</evidence>
<gene>
    <name evidence="5" type="ORF">phi674_gp19</name>
</gene>
<feature type="domain" description="Rhamnogalacturonase A/B/Epimerase-like pectate lyase" evidence="3">
    <location>
        <begin position="216"/>
        <end position="260"/>
    </location>
</feature>
<proteinExistence type="predicted"/>
<dbReference type="InterPro" id="IPR006626">
    <property type="entry name" value="PbH1"/>
</dbReference>
<evidence type="ECO:0000256" key="1">
    <source>
        <dbReference type="ARBA" id="ARBA00004328"/>
    </source>
</evidence>
<keyword evidence="6" id="KW-1185">Reference proteome</keyword>
<dbReference type="GO" id="GO:0044423">
    <property type="term" value="C:virion component"/>
    <property type="evidence" value="ECO:0007669"/>
    <property type="project" value="UniProtKB-KW"/>
</dbReference>
<dbReference type="InterPro" id="IPR039448">
    <property type="entry name" value="Beta_helix"/>
</dbReference>
<evidence type="ECO:0000256" key="2">
    <source>
        <dbReference type="ARBA" id="ARBA00022844"/>
    </source>
</evidence>
<feature type="domain" description="Right handed beta helix" evidence="4">
    <location>
        <begin position="303"/>
        <end position="414"/>
    </location>
</feature>
<evidence type="ECO:0000313" key="5">
    <source>
        <dbReference type="EMBL" id="ATW62937.1"/>
    </source>
</evidence>
<comment type="subcellular location">
    <subcellularLocation>
        <location evidence="1">Virion</location>
    </subcellularLocation>
</comment>
<dbReference type="Pfam" id="PF12708">
    <property type="entry name" value="Pect-lyase_RHGA_epim"/>
    <property type="match status" value="1"/>
</dbReference>